<keyword evidence="2" id="KW-0732">Signal</keyword>
<keyword evidence="3" id="KW-1185">Reference proteome</keyword>
<feature type="compositionally biased region" description="Basic and acidic residues" evidence="1">
    <location>
        <begin position="294"/>
        <end position="316"/>
    </location>
</feature>
<dbReference type="AlphaFoldDB" id="A0A915LJ95"/>
<proteinExistence type="predicted"/>
<name>A0A915LJ95_MELJA</name>
<evidence type="ECO:0000313" key="4">
    <source>
        <dbReference type="WBParaSite" id="scaffold11528_cov361.g15666"/>
    </source>
</evidence>
<evidence type="ECO:0000313" key="3">
    <source>
        <dbReference type="Proteomes" id="UP000887561"/>
    </source>
</evidence>
<accession>A0A915LJ95</accession>
<feature type="chain" id="PRO_5037874674" evidence="2">
    <location>
        <begin position="24"/>
        <end position="324"/>
    </location>
</feature>
<feature type="region of interest" description="Disordered" evidence="1">
    <location>
        <begin position="281"/>
        <end position="324"/>
    </location>
</feature>
<evidence type="ECO:0000256" key="2">
    <source>
        <dbReference type="SAM" id="SignalP"/>
    </source>
</evidence>
<reference evidence="4" key="1">
    <citation type="submission" date="2022-11" db="UniProtKB">
        <authorList>
            <consortium name="WormBaseParasite"/>
        </authorList>
    </citation>
    <scope>IDENTIFICATION</scope>
</reference>
<feature type="signal peptide" evidence="2">
    <location>
        <begin position="1"/>
        <end position="23"/>
    </location>
</feature>
<protein>
    <submittedName>
        <fullName evidence="4">Uncharacterized protein</fullName>
    </submittedName>
</protein>
<dbReference type="Proteomes" id="UP000887561">
    <property type="component" value="Unplaced"/>
</dbReference>
<evidence type="ECO:0000256" key="1">
    <source>
        <dbReference type="SAM" id="MobiDB-lite"/>
    </source>
</evidence>
<organism evidence="3 4">
    <name type="scientific">Meloidogyne javanica</name>
    <name type="common">Root-knot nematode worm</name>
    <dbReference type="NCBI Taxonomy" id="6303"/>
    <lineage>
        <taxon>Eukaryota</taxon>
        <taxon>Metazoa</taxon>
        <taxon>Ecdysozoa</taxon>
        <taxon>Nematoda</taxon>
        <taxon>Chromadorea</taxon>
        <taxon>Rhabditida</taxon>
        <taxon>Tylenchina</taxon>
        <taxon>Tylenchomorpha</taxon>
        <taxon>Tylenchoidea</taxon>
        <taxon>Meloidogynidae</taxon>
        <taxon>Meloidogyninae</taxon>
        <taxon>Meloidogyne</taxon>
        <taxon>Meloidogyne incognita group</taxon>
    </lineage>
</organism>
<sequence length="324" mass="36648">MLSYIVGLSISVLMLVGQFNTKAESVGLGNHILEEGKVTLATGSEVVTTKEGLEEYKKSFADACDVDFDPVGNIILHYKSQGTAKDKGCTVDLLTNKVDEIIFLAGLNHFTALIDCTNKSINDINDNIWKYSRNTKDEDRMGLYANPIGTTFIYVIKQPLPQKLRGDVQVVINQKQQKYHIQIMKEIGKIYQKEAFCMKDGFDNILSPSTWEIVGTSPDPEKKRLLVFHLLPQRASRNLNRIRITKRKYEEQSGLPSGPKCDDLTIKFELKDFEEDEDGYKKKAKNLSLETEAEETKDTEMKEDEKEGETGNKDENGDNDDIYA</sequence>
<dbReference type="WBParaSite" id="scaffold11528_cov361.g15666">
    <property type="protein sequence ID" value="scaffold11528_cov361.g15666"/>
    <property type="gene ID" value="scaffold11528_cov361.g15666"/>
</dbReference>